<dbReference type="Pfam" id="PF00685">
    <property type="entry name" value="Sulfotransfer_1"/>
    <property type="match status" value="1"/>
</dbReference>
<evidence type="ECO:0000259" key="3">
    <source>
        <dbReference type="Pfam" id="PF00685"/>
    </source>
</evidence>
<reference evidence="4" key="1">
    <citation type="submission" date="2019-08" db="EMBL/GenBank/DDBJ databases">
        <title>The genome of the North American firefly Photinus pyralis.</title>
        <authorList>
            <consortium name="Photinus pyralis genome working group"/>
            <person name="Fallon T.R."/>
            <person name="Sander Lower S.E."/>
            <person name="Weng J.-K."/>
        </authorList>
    </citation>
    <scope>NUCLEOTIDE SEQUENCE</scope>
    <source>
        <strain evidence="4">TRF0915ILg1</strain>
        <tissue evidence="4">Whole body</tissue>
    </source>
</reference>
<evidence type="ECO:0000256" key="2">
    <source>
        <dbReference type="ARBA" id="ARBA00022679"/>
    </source>
</evidence>
<dbReference type="Gene3D" id="3.40.50.300">
    <property type="entry name" value="P-loop containing nucleotide triphosphate hydrolases"/>
    <property type="match status" value="1"/>
</dbReference>
<organism evidence="4 5">
    <name type="scientific">Ignelater luminosus</name>
    <name type="common">Cucubano</name>
    <name type="synonym">Pyrophorus luminosus</name>
    <dbReference type="NCBI Taxonomy" id="2038154"/>
    <lineage>
        <taxon>Eukaryota</taxon>
        <taxon>Metazoa</taxon>
        <taxon>Ecdysozoa</taxon>
        <taxon>Arthropoda</taxon>
        <taxon>Hexapoda</taxon>
        <taxon>Insecta</taxon>
        <taxon>Pterygota</taxon>
        <taxon>Neoptera</taxon>
        <taxon>Endopterygota</taxon>
        <taxon>Coleoptera</taxon>
        <taxon>Polyphaga</taxon>
        <taxon>Elateriformia</taxon>
        <taxon>Elateroidea</taxon>
        <taxon>Elateridae</taxon>
        <taxon>Agrypninae</taxon>
        <taxon>Pyrophorini</taxon>
        <taxon>Ignelater</taxon>
    </lineage>
</organism>
<dbReference type="InterPro" id="IPR027417">
    <property type="entry name" value="P-loop_NTPase"/>
</dbReference>
<dbReference type="OrthoDB" id="205623at2759"/>
<feature type="non-terminal residue" evidence="4">
    <location>
        <position position="1"/>
    </location>
</feature>
<evidence type="ECO:0000256" key="1">
    <source>
        <dbReference type="ARBA" id="ARBA00005771"/>
    </source>
</evidence>
<gene>
    <name evidence="4" type="ORF">ILUMI_06503</name>
</gene>
<dbReference type="AlphaFoldDB" id="A0A8K0D9U2"/>
<comment type="caution">
    <text evidence="4">The sequence shown here is derived from an EMBL/GenBank/DDBJ whole genome shotgun (WGS) entry which is preliminary data.</text>
</comment>
<feature type="non-terminal residue" evidence="4">
    <location>
        <position position="86"/>
    </location>
</feature>
<dbReference type="PANTHER" id="PTHR11783">
    <property type="entry name" value="SULFOTRANSFERASE SULT"/>
    <property type="match status" value="1"/>
</dbReference>
<keyword evidence="5" id="KW-1185">Reference proteome</keyword>
<dbReference type="Proteomes" id="UP000801492">
    <property type="component" value="Unassembled WGS sequence"/>
</dbReference>
<evidence type="ECO:0000313" key="4">
    <source>
        <dbReference type="EMBL" id="KAF2899672.1"/>
    </source>
</evidence>
<accession>A0A8K0D9U2</accession>
<feature type="domain" description="Sulfotransferase" evidence="3">
    <location>
        <begin position="9"/>
        <end position="86"/>
    </location>
</feature>
<evidence type="ECO:0000313" key="5">
    <source>
        <dbReference type="Proteomes" id="UP000801492"/>
    </source>
</evidence>
<sequence length="86" mass="9817">TVVPPMYHAESLKFIENIKERRFIKSHLSGSYLPQQIQDGTSKAKVIYVSRNPKDTCASLYHFGKNLLKSDIDSFESFCDDFISGK</sequence>
<keyword evidence="2" id="KW-0808">Transferase</keyword>
<proteinExistence type="inferred from homology"/>
<dbReference type="GO" id="GO:0008146">
    <property type="term" value="F:sulfotransferase activity"/>
    <property type="evidence" value="ECO:0007669"/>
    <property type="project" value="InterPro"/>
</dbReference>
<dbReference type="SUPFAM" id="SSF52540">
    <property type="entry name" value="P-loop containing nucleoside triphosphate hydrolases"/>
    <property type="match status" value="1"/>
</dbReference>
<comment type="similarity">
    <text evidence="1">Belongs to the sulfotransferase 1 family.</text>
</comment>
<dbReference type="EMBL" id="VTPC01002691">
    <property type="protein sequence ID" value="KAF2899672.1"/>
    <property type="molecule type" value="Genomic_DNA"/>
</dbReference>
<name>A0A8K0D9U2_IGNLU</name>
<dbReference type="InterPro" id="IPR000863">
    <property type="entry name" value="Sulfotransferase_dom"/>
</dbReference>
<protein>
    <recommendedName>
        <fullName evidence="3">Sulfotransferase domain-containing protein</fullName>
    </recommendedName>
</protein>